<evidence type="ECO:0000256" key="9">
    <source>
        <dbReference type="SAM" id="MobiDB-lite"/>
    </source>
</evidence>
<name>A0AA39I5A3_9BILA</name>
<dbReference type="SUPFAM" id="SSF58038">
    <property type="entry name" value="SNARE fusion complex"/>
    <property type="match status" value="2"/>
</dbReference>
<dbReference type="CDD" id="cd15856">
    <property type="entry name" value="SNARE_SNAP29C"/>
    <property type="match status" value="1"/>
</dbReference>
<dbReference type="GO" id="GO:0005739">
    <property type="term" value="C:mitochondrion"/>
    <property type="evidence" value="ECO:0007669"/>
    <property type="project" value="TreeGrafter"/>
</dbReference>
<dbReference type="InterPro" id="IPR011008">
    <property type="entry name" value="Dimeric_a/b-barrel"/>
</dbReference>
<dbReference type="GO" id="GO:0003697">
    <property type="term" value="F:single-stranded DNA binding"/>
    <property type="evidence" value="ECO:0007669"/>
    <property type="project" value="InterPro"/>
</dbReference>
<protein>
    <recommendedName>
        <fullName evidence="10">t-SNARE coiled-coil homology domain-containing protein</fullName>
    </recommendedName>
</protein>
<dbReference type="FunFam" id="3.30.70.100:FF:000003">
    <property type="entry name" value="Protein NipSnap homolog 2"/>
    <property type="match status" value="1"/>
</dbReference>
<evidence type="ECO:0000256" key="5">
    <source>
        <dbReference type="ARBA" id="ARBA00023054"/>
    </source>
</evidence>
<dbReference type="SMART" id="SM00397">
    <property type="entry name" value="t_SNARE"/>
    <property type="match status" value="2"/>
</dbReference>
<dbReference type="PANTHER" id="PTHR21017:SF17">
    <property type="entry name" value="PROTEIN NIPSNAP"/>
    <property type="match status" value="1"/>
</dbReference>
<dbReference type="GO" id="GO:0000423">
    <property type="term" value="P:mitophagy"/>
    <property type="evidence" value="ECO:0007669"/>
    <property type="project" value="UniProtKB-ARBA"/>
</dbReference>
<dbReference type="Pfam" id="PF00436">
    <property type="entry name" value="SSB"/>
    <property type="match status" value="1"/>
</dbReference>
<reference evidence="11" key="1">
    <citation type="submission" date="2023-06" db="EMBL/GenBank/DDBJ databases">
        <title>Genomic analysis of the entomopathogenic nematode Steinernema hermaphroditum.</title>
        <authorList>
            <person name="Schwarz E.M."/>
            <person name="Heppert J.K."/>
            <person name="Baniya A."/>
            <person name="Schwartz H.T."/>
            <person name="Tan C.-H."/>
            <person name="Antoshechkin I."/>
            <person name="Sternberg P.W."/>
            <person name="Goodrich-Blair H."/>
            <person name="Dillman A.R."/>
        </authorList>
    </citation>
    <scope>NUCLEOTIDE SEQUENCE</scope>
    <source>
        <strain evidence="11">PS9179</strain>
        <tissue evidence="11">Whole animal</tissue>
    </source>
</reference>
<organism evidence="11 12">
    <name type="scientific">Steinernema hermaphroditum</name>
    <dbReference type="NCBI Taxonomy" id="289476"/>
    <lineage>
        <taxon>Eukaryota</taxon>
        <taxon>Metazoa</taxon>
        <taxon>Ecdysozoa</taxon>
        <taxon>Nematoda</taxon>
        <taxon>Chromadorea</taxon>
        <taxon>Rhabditida</taxon>
        <taxon>Tylenchina</taxon>
        <taxon>Panagrolaimomorpha</taxon>
        <taxon>Strongyloidoidea</taxon>
        <taxon>Steinernematidae</taxon>
        <taxon>Steinernema</taxon>
    </lineage>
</organism>
<dbReference type="SUPFAM" id="SSF50249">
    <property type="entry name" value="Nucleic acid-binding proteins"/>
    <property type="match status" value="1"/>
</dbReference>
<dbReference type="PANTHER" id="PTHR21017">
    <property type="entry name" value="NIPSNAP-RELATED"/>
    <property type="match status" value="1"/>
</dbReference>
<feature type="compositionally biased region" description="Polar residues" evidence="9">
    <location>
        <begin position="568"/>
        <end position="606"/>
    </location>
</feature>
<dbReference type="Gene3D" id="2.40.50.140">
    <property type="entry name" value="Nucleic acid-binding proteins"/>
    <property type="match status" value="1"/>
</dbReference>
<comment type="caution">
    <text evidence="11">The sequence shown here is derived from an EMBL/GenBank/DDBJ whole genome shotgun (WGS) entry which is preliminary data.</text>
</comment>
<dbReference type="InterPro" id="IPR011344">
    <property type="entry name" value="ssDNA-bd"/>
</dbReference>
<dbReference type="PROSITE" id="PS50935">
    <property type="entry name" value="SSB"/>
    <property type="match status" value="1"/>
</dbReference>
<keyword evidence="5 8" id="KW-0175">Coiled coil</keyword>
<feature type="domain" description="T-SNARE coiled-coil homology" evidence="10">
    <location>
        <begin position="480"/>
        <end position="542"/>
    </location>
</feature>
<dbReference type="CDD" id="cd04496">
    <property type="entry name" value="SSB_OBF"/>
    <property type="match status" value="1"/>
</dbReference>
<dbReference type="PROSITE" id="PS50192">
    <property type="entry name" value="T_SNARE"/>
    <property type="match status" value="2"/>
</dbReference>
<dbReference type="GO" id="GO:0006260">
    <property type="term" value="P:DNA replication"/>
    <property type="evidence" value="ECO:0007669"/>
    <property type="project" value="InterPro"/>
</dbReference>
<evidence type="ECO:0000256" key="4">
    <source>
        <dbReference type="ARBA" id="ARBA00022927"/>
    </source>
</evidence>
<dbReference type="InterPro" id="IPR000424">
    <property type="entry name" value="Primosome_PriB/ssb"/>
</dbReference>
<dbReference type="SUPFAM" id="SSF54909">
    <property type="entry name" value="Dimeric alpha+beta barrel"/>
    <property type="match status" value="2"/>
</dbReference>
<dbReference type="Proteomes" id="UP001175271">
    <property type="component" value="Unassembled WGS sequence"/>
</dbReference>
<feature type="region of interest" description="Disordered" evidence="9">
    <location>
        <begin position="553"/>
        <end position="609"/>
    </location>
</feature>
<dbReference type="Gene3D" id="1.20.5.110">
    <property type="match status" value="2"/>
</dbReference>
<evidence type="ECO:0000256" key="3">
    <source>
        <dbReference type="ARBA" id="ARBA00022448"/>
    </source>
</evidence>
<evidence type="ECO:0000256" key="2">
    <source>
        <dbReference type="ARBA" id="ARBA00009480"/>
    </source>
</evidence>
<keyword evidence="6 7" id="KW-0238">DNA-binding</keyword>
<feature type="coiled-coil region" evidence="8">
    <location>
        <begin position="511"/>
        <end position="538"/>
    </location>
</feature>
<evidence type="ECO:0000256" key="7">
    <source>
        <dbReference type="PROSITE-ProRule" id="PRU00252"/>
    </source>
</evidence>
<evidence type="ECO:0000256" key="6">
    <source>
        <dbReference type="ARBA" id="ARBA00023125"/>
    </source>
</evidence>
<gene>
    <name evidence="11" type="ORF">QR680_013365</name>
</gene>
<dbReference type="NCBIfam" id="TIGR00621">
    <property type="entry name" value="ssb"/>
    <property type="match status" value="1"/>
</dbReference>
<dbReference type="GO" id="GO:0015031">
    <property type="term" value="P:protein transport"/>
    <property type="evidence" value="ECO:0007669"/>
    <property type="project" value="UniProtKB-KW"/>
</dbReference>
<comment type="similarity">
    <text evidence="2">Belongs to the SNAP-25 family.</text>
</comment>
<keyword evidence="3" id="KW-0813">Transport</keyword>
<keyword evidence="12" id="KW-1185">Reference proteome</keyword>
<keyword evidence="4" id="KW-0653">Protein transport</keyword>
<dbReference type="Pfam" id="PF07978">
    <property type="entry name" value="NIPSNAP"/>
    <property type="match status" value="1"/>
</dbReference>
<evidence type="ECO:0000256" key="1">
    <source>
        <dbReference type="ARBA" id="ARBA00005291"/>
    </source>
</evidence>
<dbReference type="EMBL" id="JAUCMV010000002">
    <property type="protein sequence ID" value="KAK0418090.1"/>
    <property type="molecule type" value="Genomic_DNA"/>
</dbReference>
<dbReference type="FunFam" id="1.20.5.110:FF:000041">
    <property type="entry name" value="Synaptosomal-associated protein 29"/>
    <property type="match status" value="1"/>
</dbReference>
<dbReference type="InterPro" id="IPR012577">
    <property type="entry name" value="NIPSNAP"/>
</dbReference>
<comment type="similarity">
    <text evidence="1">Belongs to the NipSnap family.</text>
</comment>
<dbReference type="FunFam" id="1.20.5.110:FF:000079">
    <property type="entry name" value="synaptosomal-associated protein 29"/>
    <property type="match status" value="1"/>
</dbReference>
<evidence type="ECO:0000313" key="12">
    <source>
        <dbReference type="Proteomes" id="UP001175271"/>
    </source>
</evidence>
<evidence type="ECO:0000259" key="10">
    <source>
        <dbReference type="PROSITE" id="PS50192"/>
    </source>
</evidence>
<sequence>MLKTCLNLPASTLARGVTRAISASAVRANDTVERPNEKEVQQLFNADSKPRRRHAFSMNRVELIGGVADTPVVRATRNGNEYVTFNLITNEEIRRASGERESQTESHNIAVFGRLSEQARNSVEKGSRLYVSGRLHYQQGSLKADGTRGPRLPNIVADIVQPQVLCCYFSTEKSGDGTKGETTESGDCSKKQQGWISRMLTGPQFNPDSIQKQSHSSLLSNSEFIYELTTHDTKPGHHERYLTSFGNFSNEVTRAVPGAELVGSWSVVFGNQDQVVNLWRYNNGYIDVDAYMLARGQDTSVRAAFDDLGKDCLRRRSVLMKSFSYWGDPKPRDASHVYDLRSYVLKPGTMIEWGNSWAKGITYRREHNQDVGGFFAQVGQLYMVFHIWAYKNMVSRNDTRQQTWLKPGWDNTVAYTVPLIKKMKSRILVPTKYSQLKMANPFDNTEDLSGYRSTGPVKSYTYTANRSIEDDVNFYEQEIERYMQESLDSTQRSRRQLEASEQIGVATAQDLLAQREKLQSAERNLDEIDRTTQQTQRNLNSLKSVFTGFFKNKFSRKPREPEPIPSMPASQSERNLTSTVDKLTNETATAAPSSSGARTLNEQSRNAIKGTRWEAMDNEIDENLDAMTANLARLKNLGTALGDEVEDQNRMLDRIQIKADKNDITVRHQDNQMKRLLGYKGVPDKTEDTAGLQRKK</sequence>
<evidence type="ECO:0000256" key="8">
    <source>
        <dbReference type="SAM" id="Coils"/>
    </source>
</evidence>
<dbReference type="AlphaFoldDB" id="A0AA39I5A3"/>
<accession>A0AA39I5A3</accession>
<dbReference type="Gene3D" id="3.30.70.100">
    <property type="match status" value="2"/>
</dbReference>
<proteinExistence type="inferred from homology"/>
<dbReference type="InterPro" id="IPR012340">
    <property type="entry name" value="NA-bd_OB-fold"/>
</dbReference>
<dbReference type="InterPro" id="IPR051557">
    <property type="entry name" value="NipSnap_domain"/>
</dbReference>
<feature type="domain" description="T-SNARE coiled-coil homology" evidence="10">
    <location>
        <begin position="614"/>
        <end position="676"/>
    </location>
</feature>
<dbReference type="InterPro" id="IPR000727">
    <property type="entry name" value="T_SNARE_dom"/>
</dbReference>
<dbReference type="CDD" id="cd15887">
    <property type="entry name" value="SNARE_SNAP29N"/>
    <property type="match status" value="1"/>
</dbReference>
<evidence type="ECO:0000313" key="11">
    <source>
        <dbReference type="EMBL" id="KAK0418090.1"/>
    </source>
</evidence>